<feature type="binding site" evidence="7">
    <location>
        <begin position="208"/>
        <end position="209"/>
    </location>
    <ligand>
        <name>FMN</name>
        <dbReference type="ChEBI" id="CHEBI:58210"/>
    </ligand>
</feature>
<dbReference type="AlphaFoldDB" id="A0A851GMQ1"/>
<dbReference type="PIRSF" id="PIRSF006621">
    <property type="entry name" value="Dus"/>
    <property type="match status" value="1"/>
</dbReference>
<keyword evidence="10" id="KW-1185">Reference proteome</keyword>
<dbReference type="Pfam" id="PF01207">
    <property type="entry name" value="Dus"/>
    <property type="match status" value="1"/>
</dbReference>
<evidence type="ECO:0000256" key="1">
    <source>
        <dbReference type="ARBA" id="ARBA00022630"/>
    </source>
</evidence>
<evidence type="ECO:0000256" key="5">
    <source>
        <dbReference type="PIRNR" id="PIRNR006621"/>
    </source>
</evidence>
<keyword evidence="1 5" id="KW-0285">Flavoprotein</keyword>
<keyword evidence="3 5" id="KW-0819">tRNA processing</keyword>
<comment type="function">
    <text evidence="5">Catalyzes the synthesis of 5,6-dihydrouridine (D), a modified base found in the D-loop of most tRNAs, via the reduction of the C5-C6 double bond in target uridines.</text>
</comment>
<dbReference type="InterPro" id="IPR035587">
    <property type="entry name" value="DUS-like_FMN-bd"/>
</dbReference>
<comment type="caution">
    <text evidence="9">The sequence shown here is derived from an EMBL/GenBank/DDBJ whole genome shotgun (WGS) entry which is preliminary data.</text>
</comment>
<feature type="binding site" evidence="7">
    <location>
        <position position="153"/>
    </location>
    <ligand>
        <name>FMN</name>
        <dbReference type="ChEBI" id="CHEBI:58210"/>
    </ligand>
</feature>
<dbReference type="InterPro" id="IPR001269">
    <property type="entry name" value="DUS_fam"/>
</dbReference>
<feature type="binding site" evidence="7">
    <location>
        <position position="124"/>
    </location>
    <ligand>
        <name>FMN</name>
        <dbReference type="ChEBI" id="CHEBI:58210"/>
    </ligand>
</feature>
<reference evidence="9 10" key="1">
    <citation type="submission" date="2020-07" db="EMBL/GenBank/DDBJ databases">
        <title>Roseicoccus Jingziensis gen. nov., sp. nov., isolated from coastal seawater.</title>
        <authorList>
            <person name="Feng X."/>
        </authorList>
    </citation>
    <scope>NUCLEOTIDE SEQUENCE [LARGE SCALE GENOMIC DNA]</scope>
    <source>
        <strain evidence="9 10">N1E253</strain>
    </source>
</reference>
<organism evidence="9 10">
    <name type="scientific">Oceaniferula marina</name>
    <dbReference type="NCBI Taxonomy" id="2748318"/>
    <lineage>
        <taxon>Bacteria</taxon>
        <taxon>Pseudomonadati</taxon>
        <taxon>Verrucomicrobiota</taxon>
        <taxon>Verrucomicrobiia</taxon>
        <taxon>Verrucomicrobiales</taxon>
        <taxon>Verrucomicrobiaceae</taxon>
        <taxon>Oceaniferula</taxon>
    </lineage>
</organism>
<evidence type="ECO:0000256" key="3">
    <source>
        <dbReference type="ARBA" id="ARBA00022694"/>
    </source>
</evidence>
<feature type="active site" description="Proton donor" evidence="6">
    <location>
        <position position="85"/>
    </location>
</feature>
<dbReference type="CDD" id="cd02801">
    <property type="entry name" value="DUS_like_FMN"/>
    <property type="match status" value="1"/>
</dbReference>
<evidence type="ECO:0000256" key="2">
    <source>
        <dbReference type="ARBA" id="ARBA00022643"/>
    </source>
</evidence>
<keyword evidence="7" id="KW-0547">Nucleotide-binding</keyword>
<feature type="binding site" evidence="7">
    <location>
        <position position="55"/>
    </location>
    <ligand>
        <name>FMN</name>
        <dbReference type="ChEBI" id="CHEBI:58210"/>
    </ligand>
</feature>
<dbReference type="GO" id="GO:0050660">
    <property type="term" value="F:flavin adenine dinucleotide binding"/>
    <property type="evidence" value="ECO:0007669"/>
    <property type="project" value="InterPro"/>
</dbReference>
<dbReference type="PANTHER" id="PTHR45846">
    <property type="entry name" value="TRNA-DIHYDROURIDINE(47) SYNTHASE [NAD(P)(+)]-LIKE"/>
    <property type="match status" value="1"/>
</dbReference>
<evidence type="ECO:0000313" key="9">
    <source>
        <dbReference type="EMBL" id="NWK56317.1"/>
    </source>
</evidence>
<dbReference type="InterPro" id="IPR013785">
    <property type="entry name" value="Aldolase_TIM"/>
</dbReference>
<dbReference type="Proteomes" id="UP000557872">
    <property type="component" value="Unassembled WGS sequence"/>
</dbReference>
<dbReference type="GO" id="GO:0003723">
    <property type="term" value="F:RNA binding"/>
    <property type="evidence" value="ECO:0007669"/>
    <property type="project" value="TreeGrafter"/>
</dbReference>
<proteinExistence type="inferred from homology"/>
<accession>A0A851GMQ1</accession>
<dbReference type="Gene3D" id="3.20.20.70">
    <property type="entry name" value="Aldolase class I"/>
    <property type="match status" value="1"/>
</dbReference>
<comment type="similarity">
    <text evidence="5">Belongs to the dus family.</text>
</comment>
<gene>
    <name evidence="9" type="ORF">HW115_11900</name>
</gene>
<protein>
    <recommendedName>
        <fullName evidence="5">tRNA-dihydrouridine synthase</fullName>
        <ecNumber evidence="5">1.3.1.-</ecNumber>
    </recommendedName>
</protein>
<name>A0A851GMQ1_9BACT</name>
<keyword evidence="4 5" id="KW-0560">Oxidoreductase</keyword>
<sequence length="325" mass="36877">MQAITHLPFMRVMHAFGGPDYFVTEYFRVYEGYVLDKNILRSITENATGRPVDAQLIGQHIPSLVRISKELLEFPTSGIDLNLGCPAPVVCRKDAGGGLLRKPDHLNRILEALRKSIPGRFTVKTRLGYESPEEFTRLIEIFSQHGLDALTIHARTVRERYQTPIHPEQIRFAVQTMPCPVIANGNVVDVSTGQNLIAQTMADGLMIGRGAIRSPWIFKQLRNAYAGEPVQTITRADLLEYINLLYDTIADDLPVFDEQKHVNHMKKYLVYIVQGLDTEFEHQIRRATTGKNFKQTCLTFLDSREPVPVFPPNHSKLFCGFDTLR</sequence>
<feature type="domain" description="DUS-like FMN-binding" evidence="8">
    <location>
        <begin position="1"/>
        <end position="301"/>
    </location>
</feature>
<comment type="cofactor">
    <cofactor evidence="5 7">
        <name>FMN</name>
        <dbReference type="ChEBI" id="CHEBI:58210"/>
    </cofactor>
</comment>
<dbReference type="PANTHER" id="PTHR45846:SF1">
    <property type="entry name" value="TRNA-DIHYDROURIDINE(47) SYNTHASE [NAD(P)(+)]-LIKE"/>
    <property type="match status" value="1"/>
</dbReference>
<evidence type="ECO:0000256" key="7">
    <source>
        <dbReference type="PIRSR" id="PIRSR006621-2"/>
    </source>
</evidence>
<dbReference type="GO" id="GO:0017150">
    <property type="term" value="F:tRNA dihydrouridine synthase activity"/>
    <property type="evidence" value="ECO:0007669"/>
    <property type="project" value="InterPro"/>
</dbReference>
<evidence type="ECO:0000256" key="4">
    <source>
        <dbReference type="ARBA" id="ARBA00023002"/>
    </source>
</evidence>
<dbReference type="SUPFAM" id="SSF51395">
    <property type="entry name" value="FMN-linked oxidoreductases"/>
    <property type="match status" value="1"/>
</dbReference>
<evidence type="ECO:0000259" key="8">
    <source>
        <dbReference type="Pfam" id="PF01207"/>
    </source>
</evidence>
<keyword evidence="2 5" id="KW-0288">FMN</keyword>
<evidence type="ECO:0000313" key="10">
    <source>
        <dbReference type="Proteomes" id="UP000557872"/>
    </source>
</evidence>
<evidence type="ECO:0000256" key="6">
    <source>
        <dbReference type="PIRSR" id="PIRSR006621-1"/>
    </source>
</evidence>
<dbReference type="EMBL" id="JACBAZ010000004">
    <property type="protein sequence ID" value="NWK56317.1"/>
    <property type="molecule type" value="Genomic_DNA"/>
</dbReference>
<dbReference type="RefSeq" id="WP_178933102.1">
    <property type="nucleotide sequence ID" value="NZ_JACBAZ010000004.1"/>
</dbReference>
<dbReference type="EC" id="1.3.1.-" evidence="5"/>